<keyword evidence="3" id="KW-0067">ATP-binding</keyword>
<evidence type="ECO:0000313" key="6">
    <source>
        <dbReference type="Proteomes" id="UP000033115"/>
    </source>
</evidence>
<dbReference type="InterPro" id="IPR027417">
    <property type="entry name" value="P-loop_NTPase"/>
</dbReference>
<evidence type="ECO:0000259" key="4">
    <source>
        <dbReference type="PROSITE" id="PS50893"/>
    </source>
</evidence>
<organism evidence="5 6">
    <name type="scientific">Clostridium scatologenes</name>
    <dbReference type="NCBI Taxonomy" id="1548"/>
    <lineage>
        <taxon>Bacteria</taxon>
        <taxon>Bacillati</taxon>
        <taxon>Bacillota</taxon>
        <taxon>Clostridia</taxon>
        <taxon>Eubacteriales</taxon>
        <taxon>Clostridiaceae</taxon>
        <taxon>Clostridium</taxon>
    </lineage>
</organism>
<dbReference type="CDD" id="cd03293">
    <property type="entry name" value="ABC_NrtD_SsuB_transporters"/>
    <property type="match status" value="1"/>
</dbReference>
<dbReference type="InterPro" id="IPR017871">
    <property type="entry name" value="ABC_transporter-like_CS"/>
</dbReference>
<dbReference type="RefSeq" id="WP_029161852.1">
    <property type="nucleotide sequence ID" value="NZ_CP009933.1"/>
</dbReference>
<dbReference type="SMART" id="SM00382">
    <property type="entry name" value="AAA"/>
    <property type="match status" value="1"/>
</dbReference>
<dbReference type="GO" id="GO:0016887">
    <property type="term" value="F:ATP hydrolysis activity"/>
    <property type="evidence" value="ECO:0007669"/>
    <property type="project" value="InterPro"/>
</dbReference>
<evidence type="ECO:0000256" key="3">
    <source>
        <dbReference type="ARBA" id="ARBA00022840"/>
    </source>
</evidence>
<gene>
    <name evidence="5" type="ORF">CSCA_1837</name>
</gene>
<dbReference type="PROSITE" id="PS00211">
    <property type="entry name" value="ABC_TRANSPORTER_1"/>
    <property type="match status" value="1"/>
</dbReference>
<dbReference type="AlphaFoldDB" id="A0A0E3JYK3"/>
<dbReference type="InterPro" id="IPR018632">
    <property type="entry name" value="AAA-associated_dom_C"/>
</dbReference>
<keyword evidence="2" id="KW-0547">Nucleotide-binding</keyword>
<dbReference type="Pfam" id="PF00005">
    <property type="entry name" value="ABC_tran"/>
    <property type="match status" value="1"/>
</dbReference>
<dbReference type="Proteomes" id="UP000033115">
    <property type="component" value="Chromosome"/>
</dbReference>
<dbReference type="GO" id="GO:0005524">
    <property type="term" value="F:ATP binding"/>
    <property type="evidence" value="ECO:0007669"/>
    <property type="project" value="UniProtKB-KW"/>
</dbReference>
<dbReference type="KEGG" id="csq:CSCA_1837"/>
<accession>A0A0E3JYK3</accession>
<dbReference type="HOGENOM" id="CLU_027829_2_1_9"/>
<evidence type="ECO:0000313" key="5">
    <source>
        <dbReference type="EMBL" id="AKA68962.1"/>
    </source>
</evidence>
<dbReference type="InterPro" id="IPR050166">
    <property type="entry name" value="ABC_transporter_ATP-bind"/>
</dbReference>
<dbReference type="InterPro" id="IPR003593">
    <property type="entry name" value="AAA+_ATPase"/>
</dbReference>
<evidence type="ECO:0000256" key="1">
    <source>
        <dbReference type="ARBA" id="ARBA00022448"/>
    </source>
</evidence>
<keyword evidence="1" id="KW-0813">Transport</keyword>
<dbReference type="SUPFAM" id="SSF52540">
    <property type="entry name" value="P-loop containing nucleoside triphosphate hydrolases"/>
    <property type="match status" value="1"/>
</dbReference>
<keyword evidence="6" id="KW-1185">Reference proteome</keyword>
<dbReference type="Gene3D" id="3.40.50.300">
    <property type="entry name" value="P-loop containing nucleotide triphosphate hydrolases"/>
    <property type="match status" value="1"/>
</dbReference>
<sequence length="441" mass="49956">MKSVKEFIKVKGITKYFGGSDKPTLEDINLTINEGEFIAILGPSGSGKSTLLRTITGLVKPDCGEVIFDGNKVTGVNPYASIVFQTFALYPWLTVGENVELGLKAKGFPKDYTKRKAEELISLIGLDGFEEAYPKELSGGMRQRVGFARALAVEPKLLCLDEPFSALDFLTAENLRTELVELWQEKRMPIKSIIMITHGIEEAVLMSDKIVMLSRNPAHIIAEIKVDLPHPRNRKSPEFEKIVDSVYKLLIKGKTEDNEEKKLSKSVSLGKEKEENGEKLIQIPDAHVGVMSGLLELIDDNSGKMDIYQLGGDLMMEIDDLLPNIEGISILNFAEVKEGDIFITELGKEFVELDKDESKELFKKQLEGISTFKLIMNVLNNKKNHKMKEEFFKELFKQHFSHHEIEGMMDIIIDWGRYAELFTYDHDSEELYLDLEEKQVL</sequence>
<evidence type="ECO:0000256" key="2">
    <source>
        <dbReference type="ARBA" id="ARBA00022741"/>
    </source>
</evidence>
<name>A0A0E3JYK3_CLOSL</name>
<dbReference type="PANTHER" id="PTHR42788">
    <property type="entry name" value="TAURINE IMPORT ATP-BINDING PROTEIN-RELATED"/>
    <property type="match status" value="1"/>
</dbReference>
<feature type="domain" description="ABC transporter" evidence="4">
    <location>
        <begin position="8"/>
        <end position="240"/>
    </location>
</feature>
<reference evidence="5 6" key="1">
    <citation type="journal article" date="2015" name="J. Biotechnol.">
        <title>Complete genome sequence of a malodorant-producing acetogen, Clostridium scatologenes ATCC 25775(T).</title>
        <authorList>
            <person name="Zhu Z."/>
            <person name="Guo T."/>
            <person name="Zheng H."/>
            <person name="Song T."/>
            <person name="Ouyang P."/>
            <person name="Xie J."/>
        </authorList>
    </citation>
    <scope>NUCLEOTIDE SEQUENCE [LARGE SCALE GENOMIC DNA]</scope>
    <source>
        <strain evidence="5 6">ATCC 25775</strain>
    </source>
</reference>
<dbReference type="Pfam" id="PF09821">
    <property type="entry name" value="AAA_assoc_C"/>
    <property type="match status" value="1"/>
</dbReference>
<dbReference type="PANTHER" id="PTHR42788:SF13">
    <property type="entry name" value="ALIPHATIC SULFONATES IMPORT ATP-BINDING PROTEIN SSUB"/>
    <property type="match status" value="1"/>
</dbReference>
<proteinExistence type="predicted"/>
<dbReference type="InterPro" id="IPR003439">
    <property type="entry name" value="ABC_transporter-like_ATP-bd"/>
</dbReference>
<dbReference type="STRING" id="1548.CSCA_1837"/>
<dbReference type="PROSITE" id="PS50893">
    <property type="entry name" value="ABC_TRANSPORTER_2"/>
    <property type="match status" value="1"/>
</dbReference>
<protein>
    <submittedName>
        <fullName evidence="5">ABC transporter related protein</fullName>
    </submittedName>
</protein>
<dbReference type="EMBL" id="CP009933">
    <property type="protein sequence ID" value="AKA68962.1"/>
    <property type="molecule type" value="Genomic_DNA"/>
</dbReference>